<gene>
    <name evidence="2" type="ORF">J2S05_000736</name>
</gene>
<evidence type="ECO:0000313" key="2">
    <source>
        <dbReference type="EMBL" id="MDQ0205962.1"/>
    </source>
</evidence>
<keyword evidence="3" id="KW-1185">Reference proteome</keyword>
<dbReference type="Pfam" id="PF21747">
    <property type="entry name" value="YpoC"/>
    <property type="match status" value="1"/>
</dbReference>
<feature type="domain" description="YpoC-like" evidence="1">
    <location>
        <begin position="59"/>
        <end position="166"/>
    </location>
</feature>
<dbReference type="EMBL" id="JAUSUA010000001">
    <property type="protein sequence ID" value="MDQ0205962.1"/>
    <property type="molecule type" value="Genomic_DNA"/>
</dbReference>
<organism evidence="2 3">
    <name type="scientific">Alkalicoccobacillus murimartini</name>
    <dbReference type="NCBI Taxonomy" id="171685"/>
    <lineage>
        <taxon>Bacteria</taxon>
        <taxon>Bacillati</taxon>
        <taxon>Bacillota</taxon>
        <taxon>Bacilli</taxon>
        <taxon>Bacillales</taxon>
        <taxon>Bacillaceae</taxon>
        <taxon>Alkalicoccobacillus</taxon>
    </lineage>
</organism>
<reference evidence="2 3" key="1">
    <citation type="submission" date="2023-07" db="EMBL/GenBank/DDBJ databases">
        <title>Genomic Encyclopedia of Type Strains, Phase IV (KMG-IV): sequencing the most valuable type-strain genomes for metagenomic binning, comparative biology and taxonomic classification.</title>
        <authorList>
            <person name="Goeker M."/>
        </authorList>
    </citation>
    <scope>NUCLEOTIDE SEQUENCE [LARGE SCALE GENOMIC DNA]</scope>
    <source>
        <strain evidence="2 3">DSM 19154</strain>
    </source>
</reference>
<protein>
    <recommendedName>
        <fullName evidence="1">YpoC-like domain-containing protein</fullName>
    </recommendedName>
</protein>
<sequence>MTLIIPESFVRDPFYEKGSFIQEPNADASLSNGDLPLFWFDLLTDEGQSNEGWDRDRLLPALFKRWHTLNEQLADYHEQENKEVVARLTPEFTALVIEAIFWINHKKVPCLIAVENELDHLPHLPPNSKDRLHFVLIAPWRYRSFIQMRSLMEELEKLYARLRILESKGRK</sequence>
<evidence type="ECO:0000259" key="1">
    <source>
        <dbReference type="Pfam" id="PF21747"/>
    </source>
</evidence>
<proteinExistence type="predicted"/>
<dbReference type="InterPro" id="IPR048427">
    <property type="entry name" value="YpoC"/>
</dbReference>
<evidence type="ECO:0000313" key="3">
    <source>
        <dbReference type="Proteomes" id="UP001225034"/>
    </source>
</evidence>
<dbReference type="RefSeq" id="WP_306980025.1">
    <property type="nucleotide sequence ID" value="NZ_JAUSUA010000001.1"/>
</dbReference>
<comment type="caution">
    <text evidence="2">The sequence shown here is derived from an EMBL/GenBank/DDBJ whole genome shotgun (WGS) entry which is preliminary data.</text>
</comment>
<dbReference type="Proteomes" id="UP001225034">
    <property type="component" value="Unassembled WGS sequence"/>
</dbReference>
<accession>A0ABT9YFH1</accession>
<name>A0ABT9YFH1_9BACI</name>